<evidence type="ECO:0000259" key="2">
    <source>
        <dbReference type="Pfam" id="PF20684"/>
    </source>
</evidence>
<protein>
    <recommendedName>
        <fullName evidence="2">Rhodopsin domain-containing protein</fullName>
    </recommendedName>
</protein>
<dbReference type="STRING" id="1035309.A0A2C5X3W4"/>
<reference evidence="3 4" key="1">
    <citation type="journal article" date="2013" name="Fungal Biol.">
        <title>Analysis of microsatellite markers in the genome of the plant pathogen Ceratocystis fimbriata.</title>
        <authorList>
            <person name="Simpson M.C."/>
            <person name="Wilken P.M."/>
            <person name="Coetzee M.P."/>
            <person name="Wingfield M.J."/>
            <person name="Wingfield B.D."/>
        </authorList>
    </citation>
    <scope>NUCLEOTIDE SEQUENCE [LARGE SCALE GENOMIC DNA]</scope>
    <source>
        <strain evidence="3 4">CBS 114723</strain>
    </source>
</reference>
<keyword evidence="4" id="KW-1185">Reference proteome</keyword>
<feature type="transmembrane region" description="Helical" evidence="1">
    <location>
        <begin position="247"/>
        <end position="270"/>
    </location>
</feature>
<keyword evidence="1" id="KW-0812">Transmembrane</keyword>
<gene>
    <name evidence="3" type="ORF">CFIMG_008502RA00001</name>
</gene>
<feature type="transmembrane region" description="Helical" evidence="1">
    <location>
        <begin position="56"/>
        <end position="79"/>
    </location>
</feature>
<dbReference type="Pfam" id="PF20684">
    <property type="entry name" value="Fung_rhodopsin"/>
    <property type="match status" value="1"/>
</dbReference>
<feature type="transmembrane region" description="Helical" evidence="1">
    <location>
        <begin position="91"/>
        <end position="112"/>
    </location>
</feature>
<proteinExistence type="predicted"/>
<feature type="transmembrane region" description="Helical" evidence="1">
    <location>
        <begin position="185"/>
        <end position="202"/>
    </location>
</feature>
<keyword evidence="1" id="KW-1133">Transmembrane helix</keyword>
<evidence type="ECO:0000313" key="4">
    <source>
        <dbReference type="Proteomes" id="UP000222788"/>
    </source>
</evidence>
<accession>A0A2C5X3W4</accession>
<sequence length="336" mass="35069">MSSSGLGPESTSGKLHLGPVLVAASSGMCVLTLASAVVHCIFWYRRRLGQMGWSKFMVAVAVIFALASVFLTAAHGISASSHPHFSLRLRYAAQPCLALSTALAQTALCLHFQQAFPRAPASLASYKRMSRGFLVCLLTLILGPTATLLLTTSLQCRPLARAWDPHVAGSCIATRAQTGGETTCTALGVLVFVALAVCAARARTDARIKTATVVAMAICVLLGGVQVCTTAVVGARPPMGDELLAGMLVSVVATNVTVIAANVVMALSLYQPPSTPIKDPPQTEESLTRKIMSCISLPLSDMHYFDGLLGGSTGPHTRSATPVSVASYNSEGIVKT</sequence>
<dbReference type="AlphaFoldDB" id="A0A2C5X3W4"/>
<reference evidence="3 4" key="2">
    <citation type="journal article" date="2013" name="IMA Fungus">
        <title>IMA Genome-F 1: Ceratocystis fimbriata: Draft nuclear genome sequence for the plant pathogen, Ceratocystis fimbriata.</title>
        <authorList>
            <person name="Wilken P.M."/>
            <person name="Steenkamp E.T."/>
            <person name="Wingfield M.J."/>
            <person name="de Beer Z.W."/>
            <person name="Wingfield B.D."/>
        </authorList>
    </citation>
    <scope>NUCLEOTIDE SEQUENCE [LARGE SCALE GENOMIC DNA]</scope>
    <source>
        <strain evidence="3 4">CBS 114723</strain>
    </source>
</reference>
<feature type="transmembrane region" description="Helical" evidence="1">
    <location>
        <begin position="20"/>
        <end position="44"/>
    </location>
</feature>
<feature type="transmembrane region" description="Helical" evidence="1">
    <location>
        <begin position="214"/>
        <end position="235"/>
    </location>
</feature>
<feature type="transmembrane region" description="Helical" evidence="1">
    <location>
        <begin position="133"/>
        <end position="154"/>
    </location>
</feature>
<comment type="caution">
    <text evidence="3">The sequence shown here is derived from an EMBL/GenBank/DDBJ whole genome shotgun (WGS) entry which is preliminary data.</text>
</comment>
<evidence type="ECO:0000256" key="1">
    <source>
        <dbReference type="SAM" id="Phobius"/>
    </source>
</evidence>
<feature type="domain" description="Rhodopsin" evidence="2">
    <location>
        <begin position="42"/>
        <end position="269"/>
    </location>
</feature>
<dbReference type="Proteomes" id="UP000222788">
    <property type="component" value="Unassembled WGS sequence"/>
</dbReference>
<dbReference type="EMBL" id="APWK03000008">
    <property type="protein sequence ID" value="PHH55729.1"/>
    <property type="molecule type" value="Genomic_DNA"/>
</dbReference>
<organism evidence="3 4">
    <name type="scientific">Ceratocystis fimbriata CBS 114723</name>
    <dbReference type="NCBI Taxonomy" id="1035309"/>
    <lineage>
        <taxon>Eukaryota</taxon>
        <taxon>Fungi</taxon>
        <taxon>Dikarya</taxon>
        <taxon>Ascomycota</taxon>
        <taxon>Pezizomycotina</taxon>
        <taxon>Sordariomycetes</taxon>
        <taxon>Hypocreomycetidae</taxon>
        <taxon>Microascales</taxon>
        <taxon>Ceratocystidaceae</taxon>
        <taxon>Ceratocystis</taxon>
    </lineage>
</organism>
<dbReference type="InterPro" id="IPR049326">
    <property type="entry name" value="Rhodopsin_dom_fungi"/>
</dbReference>
<name>A0A2C5X3W4_9PEZI</name>
<evidence type="ECO:0000313" key="3">
    <source>
        <dbReference type="EMBL" id="PHH55729.1"/>
    </source>
</evidence>
<keyword evidence="1" id="KW-0472">Membrane</keyword>